<gene>
    <name evidence="2" type="ORF">PF005_g14692</name>
</gene>
<feature type="region of interest" description="Disordered" evidence="1">
    <location>
        <begin position="57"/>
        <end position="85"/>
    </location>
</feature>
<name>A0A6A3XGG8_9STRA</name>
<evidence type="ECO:0000313" key="2">
    <source>
        <dbReference type="EMBL" id="KAE9202111.1"/>
    </source>
</evidence>
<accession>A0A6A3XGG8</accession>
<dbReference type="EMBL" id="QXGB01000879">
    <property type="protein sequence ID" value="KAE9202111.1"/>
    <property type="molecule type" value="Genomic_DNA"/>
</dbReference>
<protein>
    <submittedName>
        <fullName evidence="2">Uncharacterized protein</fullName>
    </submittedName>
</protein>
<evidence type="ECO:0000256" key="1">
    <source>
        <dbReference type="SAM" id="MobiDB-lite"/>
    </source>
</evidence>
<organism evidence="2 3">
    <name type="scientific">Phytophthora fragariae</name>
    <dbReference type="NCBI Taxonomy" id="53985"/>
    <lineage>
        <taxon>Eukaryota</taxon>
        <taxon>Sar</taxon>
        <taxon>Stramenopiles</taxon>
        <taxon>Oomycota</taxon>
        <taxon>Peronosporomycetes</taxon>
        <taxon>Peronosporales</taxon>
        <taxon>Peronosporaceae</taxon>
        <taxon>Phytophthora</taxon>
    </lineage>
</organism>
<keyword evidence="3" id="KW-1185">Reference proteome</keyword>
<dbReference type="Proteomes" id="UP000433483">
    <property type="component" value="Unassembled WGS sequence"/>
</dbReference>
<proteinExistence type="predicted"/>
<sequence length="510" mass="57740">MQTLDRALTAAEDNPSAGPIVIRFLDEHHIAYSHFECTQKQTAQTANPSELDAEMKEVNSENVYTEDEVSKKEGQAGGKSLDGTSISPESALEIKILLSKDDAAKGNVIDFFKQVIPDLTEVEEERLCASDGFDGAELMGFKRHHQVSEESYQLWKVEDQSNNATQTEMQPLNKHQGAKISVAAILTGTGVPVSNGDTHQMTVRARPKTGKGKRYHVQTPMKKKQVNGVVVNARNASVPLKKTRSEATEENEIPRRLLHEFAEEALSSESDSGEHADATTSQDNWQVLWDKKATEWTRRTKVRFPRTTDTERQWTAASIKEPLLLIQMMREFAFPARVLERSSAQQLAQWTSGWRVECLQEELHSLRNRLEQGPAKQWASKWLSRLHNSATNQQRQLVADSSDDWNHATALGKRYSRDLELCSPKHKSKLGRHLLSTLCYAIELKARSQLPVQKSQTVHQMLQLHLQHVDHDENLKAAFENADDYVDWDSVHTFFTAKALEIVHQTQLHN</sequence>
<comment type="caution">
    <text evidence="2">The sequence shown here is derived from an EMBL/GenBank/DDBJ whole genome shotgun (WGS) entry which is preliminary data.</text>
</comment>
<reference evidence="2 3" key="1">
    <citation type="submission" date="2018-08" db="EMBL/GenBank/DDBJ databases">
        <title>Genomic investigation of the strawberry pathogen Phytophthora fragariae indicates pathogenicity is determined by transcriptional variation in three key races.</title>
        <authorList>
            <person name="Adams T.M."/>
            <person name="Armitage A.D."/>
            <person name="Sobczyk M.K."/>
            <person name="Bates H.J."/>
            <person name="Dunwell J.M."/>
            <person name="Nellist C.F."/>
            <person name="Harrison R.J."/>
        </authorList>
    </citation>
    <scope>NUCLEOTIDE SEQUENCE [LARGE SCALE GENOMIC DNA]</scope>
    <source>
        <strain evidence="2 3">NOV-27</strain>
    </source>
</reference>
<dbReference type="AlphaFoldDB" id="A0A6A3XGG8"/>
<feature type="region of interest" description="Disordered" evidence="1">
    <location>
        <begin position="264"/>
        <end position="283"/>
    </location>
</feature>
<evidence type="ECO:0000313" key="3">
    <source>
        <dbReference type="Proteomes" id="UP000433483"/>
    </source>
</evidence>